<evidence type="ECO:0000256" key="1">
    <source>
        <dbReference type="ARBA" id="ARBA00022741"/>
    </source>
</evidence>
<dbReference type="AlphaFoldDB" id="A0A8S0RK54"/>
<keyword evidence="1" id="KW-0547">Nucleotide-binding</keyword>
<evidence type="ECO:0008006" key="6">
    <source>
        <dbReference type="Google" id="ProtNLM"/>
    </source>
</evidence>
<reference evidence="4 5" key="1">
    <citation type="submission" date="2019-12" db="EMBL/GenBank/DDBJ databases">
        <authorList>
            <person name="Alioto T."/>
            <person name="Alioto T."/>
            <person name="Gomez Garrido J."/>
        </authorList>
    </citation>
    <scope>NUCLEOTIDE SEQUENCE [LARGE SCALE GENOMIC DNA]</scope>
</reference>
<dbReference type="Proteomes" id="UP000594638">
    <property type="component" value="Unassembled WGS sequence"/>
</dbReference>
<evidence type="ECO:0000313" key="4">
    <source>
        <dbReference type="EMBL" id="CAA2979212.1"/>
    </source>
</evidence>
<dbReference type="PANTHER" id="PTHR46008">
    <property type="entry name" value="LEAF RUST 10 DISEASE-RESISTANCE LOCUS RECEPTOR-LIKE PROTEIN KINASE-LIKE 1.4"/>
    <property type="match status" value="1"/>
</dbReference>
<keyword evidence="2" id="KW-0067">ATP-binding</keyword>
<dbReference type="Gramene" id="OE9A042023T1">
    <property type="protein sequence ID" value="OE9A042023C1"/>
    <property type="gene ID" value="OE9A042023"/>
</dbReference>
<evidence type="ECO:0000256" key="2">
    <source>
        <dbReference type="ARBA" id="ARBA00022840"/>
    </source>
</evidence>
<comment type="caution">
    <text evidence="4">The sequence shown here is derived from an EMBL/GenBank/DDBJ whole genome shotgun (WGS) entry which is preliminary data.</text>
</comment>
<dbReference type="GO" id="GO:0016301">
    <property type="term" value="F:kinase activity"/>
    <property type="evidence" value="ECO:0007669"/>
    <property type="project" value="TreeGrafter"/>
</dbReference>
<feature type="signal peptide" evidence="3">
    <location>
        <begin position="1"/>
        <end position="28"/>
    </location>
</feature>
<feature type="chain" id="PRO_5035853358" description="Receptor-like protein kinase" evidence="3">
    <location>
        <begin position="29"/>
        <end position="251"/>
    </location>
</feature>
<dbReference type="GO" id="GO:0005524">
    <property type="term" value="F:ATP binding"/>
    <property type="evidence" value="ECO:0007669"/>
    <property type="project" value="UniProtKB-KW"/>
</dbReference>
<dbReference type="PANTHER" id="PTHR46008:SF2">
    <property type="entry name" value="LEAF RUST 10 DISEASE-RESISTANCE LOCUS RECEPTOR-LIKE PROTEIN KINASE-LIKE 1.4"/>
    <property type="match status" value="1"/>
</dbReference>
<protein>
    <recommendedName>
        <fullName evidence="6">Receptor-like protein kinase</fullName>
    </recommendedName>
</protein>
<proteinExistence type="predicted"/>
<name>A0A8S0RK54_OLEEU</name>
<dbReference type="EMBL" id="CACTIH010003627">
    <property type="protein sequence ID" value="CAA2979212.1"/>
    <property type="molecule type" value="Genomic_DNA"/>
</dbReference>
<dbReference type="OrthoDB" id="1695934at2759"/>
<keyword evidence="3" id="KW-0732">Signal</keyword>
<organism evidence="4 5">
    <name type="scientific">Olea europaea subsp. europaea</name>
    <dbReference type="NCBI Taxonomy" id="158383"/>
    <lineage>
        <taxon>Eukaryota</taxon>
        <taxon>Viridiplantae</taxon>
        <taxon>Streptophyta</taxon>
        <taxon>Embryophyta</taxon>
        <taxon>Tracheophyta</taxon>
        <taxon>Spermatophyta</taxon>
        <taxon>Magnoliopsida</taxon>
        <taxon>eudicotyledons</taxon>
        <taxon>Gunneridae</taxon>
        <taxon>Pentapetalae</taxon>
        <taxon>asterids</taxon>
        <taxon>lamiids</taxon>
        <taxon>Lamiales</taxon>
        <taxon>Oleaceae</taxon>
        <taxon>Oleeae</taxon>
        <taxon>Olea</taxon>
    </lineage>
</organism>
<sequence length="251" mass="28771">MVFSRRAASSSVVYASLFHLYILQLVDSQCPKQFQCGNLSNLEFPLANSPGCGLFTVECNASSKPKIHLDNFWPPSPYSYEILEKLSSNELFIRNSLLDRVLYSNNYTELCNFFSHLPVPHFPKSPSISISFFPNITLFKCNRDWNYDSEIPNFREIYGNYDVSDSFNIYYPKSNESLPPPKNCSVLHLPRRRNLQDDSDSLDLFQRLSADYYLEWNVSDDCLNCHRGGGNCTTKTDNEFGCEKGTIGLRT</sequence>
<keyword evidence="5" id="KW-1185">Reference proteome</keyword>
<gene>
    <name evidence="4" type="ORF">OLEA9_A042023</name>
</gene>
<evidence type="ECO:0000256" key="3">
    <source>
        <dbReference type="SAM" id="SignalP"/>
    </source>
</evidence>
<accession>A0A8S0RK54</accession>
<evidence type="ECO:0000313" key="5">
    <source>
        <dbReference type="Proteomes" id="UP000594638"/>
    </source>
</evidence>